<evidence type="ECO:0008006" key="4">
    <source>
        <dbReference type="Google" id="ProtNLM"/>
    </source>
</evidence>
<evidence type="ECO:0000313" key="2">
    <source>
        <dbReference type="EMBL" id="MFC1420204.1"/>
    </source>
</evidence>
<name>A0ABV6W2H3_9ACTN</name>
<dbReference type="Proteomes" id="UP001592531">
    <property type="component" value="Unassembled WGS sequence"/>
</dbReference>
<gene>
    <name evidence="2" type="ORF">ACEZDE_26700</name>
</gene>
<protein>
    <recommendedName>
        <fullName evidence="4">WXG100 family type VII secretion target</fullName>
    </recommendedName>
</protein>
<dbReference type="RefSeq" id="WP_380540984.1">
    <property type="nucleotide sequence ID" value="NZ_JBHFAB010000024.1"/>
</dbReference>
<accession>A0ABV6W2H3</accession>
<feature type="coiled-coil region" evidence="1">
    <location>
        <begin position="71"/>
        <end position="169"/>
    </location>
</feature>
<reference evidence="2 3" key="1">
    <citation type="submission" date="2024-09" db="EMBL/GenBank/DDBJ databases">
        <authorList>
            <person name="Lee S.D."/>
        </authorList>
    </citation>
    <scope>NUCLEOTIDE SEQUENCE [LARGE SCALE GENOMIC DNA]</scope>
    <source>
        <strain evidence="2 3">N8-3</strain>
    </source>
</reference>
<dbReference type="SUPFAM" id="SSF57997">
    <property type="entry name" value="Tropomyosin"/>
    <property type="match status" value="1"/>
</dbReference>
<organism evidence="2 3">
    <name type="scientific">Streptacidiphilus cavernicola</name>
    <dbReference type="NCBI Taxonomy" id="3342716"/>
    <lineage>
        <taxon>Bacteria</taxon>
        <taxon>Bacillati</taxon>
        <taxon>Actinomycetota</taxon>
        <taxon>Actinomycetes</taxon>
        <taxon>Kitasatosporales</taxon>
        <taxon>Streptomycetaceae</taxon>
        <taxon>Streptacidiphilus</taxon>
    </lineage>
</organism>
<keyword evidence="3" id="KW-1185">Reference proteome</keyword>
<comment type="caution">
    <text evidence="2">The sequence shown here is derived from an EMBL/GenBank/DDBJ whole genome shotgun (WGS) entry which is preliminary data.</text>
</comment>
<sequence>MSDDAFPGIGFDPAPGSLDTVASLASSLATAQQELAEALATVRQVASGGEAWQGAAAEGFAQRVGQLPQHLDTAQQSFGEAAEELESWQSQLGGMKNQARELEAQAEAARRNVQQAQGSPDLGLAGQTFTTGPELEQAERRYQAATATLNRAEAELDGLVEQAKRLLEQHRGLAESVAAAVERAAHLAPSGPGFFHRIMDGMEDLVRSQIKLAEDVGNWVKAHANAINAVGDMLATASTAVGILGCVLDCTPLAPVGAALDVTSSVLAGGALTAHLVAKAAGAPVSDTTLLEDGIGVATLGFGKSAEAVGKAAEAGTKVPGVIRAVAQGDKLSGALNAAGLSLSLKDTADNPTGLGYFVPHNTRQAAELGVGNVVAPGAGILAVGFENAWKHGSAEDREAAQARAGSGG</sequence>
<keyword evidence="1" id="KW-0175">Coiled coil</keyword>
<dbReference type="EMBL" id="JBHFAB010000024">
    <property type="protein sequence ID" value="MFC1420204.1"/>
    <property type="molecule type" value="Genomic_DNA"/>
</dbReference>
<evidence type="ECO:0000313" key="3">
    <source>
        <dbReference type="Proteomes" id="UP001592531"/>
    </source>
</evidence>
<dbReference type="Gene3D" id="1.10.287.1490">
    <property type="match status" value="1"/>
</dbReference>
<proteinExistence type="predicted"/>
<evidence type="ECO:0000256" key="1">
    <source>
        <dbReference type="SAM" id="Coils"/>
    </source>
</evidence>